<name>A0A369WAE6_9HYPH</name>
<proteinExistence type="predicted"/>
<protein>
    <submittedName>
        <fullName evidence="2">Uncharacterized protein</fullName>
    </submittedName>
</protein>
<reference evidence="3" key="1">
    <citation type="submission" date="2018-07" db="EMBL/GenBank/DDBJ databases">
        <authorList>
            <person name="Liu B.-T."/>
            <person name="Du Z."/>
        </authorList>
    </citation>
    <scope>NUCLEOTIDE SEQUENCE [LARGE SCALE GENOMIC DNA]</scope>
    <source>
        <strain evidence="3">XYN52</strain>
    </source>
</reference>
<evidence type="ECO:0000313" key="2">
    <source>
        <dbReference type="EMBL" id="RDE10350.1"/>
    </source>
</evidence>
<feature type="compositionally biased region" description="Polar residues" evidence="1">
    <location>
        <begin position="1"/>
        <end position="12"/>
    </location>
</feature>
<dbReference type="EMBL" id="QQNH01000002">
    <property type="protein sequence ID" value="RDE10350.1"/>
    <property type="molecule type" value="Genomic_DNA"/>
</dbReference>
<organism evidence="2 3">
    <name type="scientific">Pelagibacterium lacus</name>
    <dbReference type="NCBI Taxonomy" id="2282655"/>
    <lineage>
        <taxon>Bacteria</taxon>
        <taxon>Pseudomonadati</taxon>
        <taxon>Pseudomonadota</taxon>
        <taxon>Alphaproteobacteria</taxon>
        <taxon>Hyphomicrobiales</taxon>
        <taxon>Devosiaceae</taxon>
        <taxon>Pelagibacterium</taxon>
    </lineage>
</organism>
<evidence type="ECO:0000256" key="1">
    <source>
        <dbReference type="SAM" id="MobiDB-lite"/>
    </source>
</evidence>
<dbReference type="OrthoDB" id="8368664at2"/>
<dbReference type="RefSeq" id="WP_147275987.1">
    <property type="nucleotide sequence ID" value="NZ_QQNH01000002.1"/>
</dbReference>
<feature type="region of interest" description="Disordered" evidence="1">
    <location>
        <begin position="307"/>
        <end position="329"/>
    </location>
</feature>
<gene>
    <name evidence="2" type="ORF">DVH29_02895</name>
</gene>
<comment type="caution">
    <text evidence="2">The sequence shown here is derived from an EMBL/GenBank/DDBJ whole genome shotgun (WGS) entry which is preliminary data.</text>
</comment>
<feature type="region of interest" description="Disordered" evidence="1">
    <location>
        <begin position="1"/>
        <end position="30"/>
    </location>
</feature>
<evidence type="ECO:0000313" key="3">
    <source>
        <dbReference type="Proteomes" id="UP000253759"/>
    </source>
</evidence>
<keyword evidence="3" id="KW-1185">Reference proteome</keyword>
<dbReference type="AlphaFoldDB" id="A0A369WAE6"/>
<accession>A0A369WAE6</accession>
<dbReference type="Proteomes" id="UP000253759">
    <property type="component" value="Unassembled WGS sequence"/>
</dbReference>
<sequence length="396" mass="43410">MNMVQDISTRAVNDNDDRDDTPTGAGCPRLPADALEAKRAAEAVVIATAKAAISARPRGGRYRAPAPKPSRHPDFAEMLPALAWFYGALDANPLPLGEAANDNDRPMSVPDVNPRPMKAETLLRALPTPTRVSVVSVRRGGKQVSPARRVPHWARPAGSEYWGAFRISTRSRRLQQVVRVNGVDEFREYSVPAGTVTHVWGERVGQDAGRAREPENEKYITEAESSRQWFCDWLDCQPGRNIPKSLKRRKFTGPIDWDRFRFARGNVPFHLARELCGLPPATMCPPALPWRPEHPRELFAGMLTGRGSRADGAGTASRVKRPRDDTQEAGDHVLDRLAIDVFAEREPEEYGVLLAMKAAGSMGALVASNDNATGKRAALKAAAALSAFWLENISAA</sequence>